<reference evidence="6" key="1">
    <citation type="submission" date="2012-09" db="EMBL/GenBank/DDBJ databases">
        <authorList>
            <person name="Martin A.A."/>
        </authorList>
    </citation>
    <scope>NUCLEOTIDE SEQUENCE</scope>
</reference>
<sequence>LRADNEELLQRFQIVKEVLKSDIEQLPPESRNQLAFLRNPDLGRSNSKRVARRLYMEEEETGEAMEHDFSENTLDTMDDDIGHGRRSRNHSVGLRGRRSISAHAYPPNGAKRRGSRVCDIVNAEAPSNENEETRDSPLPAKRSRDLNEEIVATTTITIDPNLKKPSQAQVTIRRSMNRSMSANDLLGSQSKTVASAPRTPFVPRTTSTLELKPRLTLDIGLLLAEILDVNVELLYKILKSVVPLRFSRTPMRTPGGGSWTRGMSISSRRHDFQPLSTYFKITSCDVCHGGINFAAKPAYKCRDCLQLAHVSCSPRLILPCVPRTLVFTRTPSRRGQPVYHLQEFCPSLPPMIAYPVIYCIVDLENRGLSREGIYRVPGRKDHEADVIVDVVKAFLRELRDPLVPKSSREEFIRAAQTNNIMSLNVAICDLPQPNRDTLAYLMLHLQKVEALKEMNKMTFENIARCMAIPIMGQGSYPRGDIRVASNDAREKERSVLQMLKMSSEYWLQFLEYEECHKENVRGCGTPAAPSAPYEPSSANKSMLGPVTVSPAAQNLLKPLARRAEKFFDSPP</sequence>
<feature type="domain" description="Phorbol-ester/DAG-type" evidence="4">
    <location>
        <begin position="269"/>
        <end position="320"/>
    </location>
</feature>
<dbReference type="SUPFAM" id="SSF48350">
    <property type="entry name" value="GTPase activation domain, GAP"/>
    <property type="match status" value="1"/>
</dbReference>
<keyword evidence="2" id="KW-0862">Zinc</keyword>
<dbReference type="GO" id="GO:0097149">
    <property type="term" value="C:centralspindlin complex"/>
    <property type="evidence" value="ECO:0007669"/>
    <property type="project" value="TreeGrafter"/>
</dbReference>
<evidence type="ECO:0000259" key="4">
    <source>
        <dbReference type="PROSITE" id="PS50081"/>
    </source>
</evidence>
<accession>A0A0K0D0N1</accession>
<dbReference type="InterPro" id="IPR000198">
    <property type="entry name" value="RhoGAP_dom"/>
</dbReference>
<dbReference type="SMART" id="SM00109">
    <property type="entry name" value="C1"/>
    <property type="match status" value="1"/>
</dbReference>
<dbReference type="InterPro" id="IPR008936">
    <property type="entry name" value="Rho_GTPase_activation_prot"/>
</dbReference>
<dbReference type="PANTHER" id="PTHR46199">
    <property type="entry name" value="RAC GTPASE-ACTIVATING PROTEIN 1"/>
    <property type="match status" value="1"/>
</dbReference>
<reference evidence="7" key="2">
    <citation type="submission" date="2017-02" db="UniProtKB">
        <authorList>
            <consortium name="WormBaseParasite"/>
        </authorList>
    </citation>
    <scope>IDENTIFICATION</scope>
</reference>
<dbReference type="GO" id="GO:0051233">
    <property type="term" value="C:spindle midzone"/>
    <property type="evidence" value="ECO:0007669"/>
    <property type="project" value="TreeGrafter"/>
</dbReference>
<dbReference type="Pfam" id="PF00620">
    <property type="entry name" value="RhoGAP"/>
    <property type="match status" value="1"/>
</dbReference>
<dbReference type="GO" id="GO:0032154">
    <property type="term" value="C:cleavage furrow"/>
    <property type="evidence" value="ECO:0007669"/>
    <property type="project" value="TreeGrafter"/>
</dbReference>
<dbReference type="STRING" id="6313.A0A0K0D0N1"/>
<keyword evidence="1" id="KW-0479">Metal-binding</keyword>
<dbReference type="GO" id="GO:0030496">
    <property type="term" value="C:midbody"/>
    <property type="evidence" value="ECO:0007669"/>
    <property type="project" value="TreeGrafter"/>
</dbReference>
<dbReference type="InterPro" id="IPR002219">
    <property type="entry name" value="PKC_DAG/PE"/>
</dbReference>
<feature type="domain" description="Rho-GAP" evidence="5">
    <location>
        <begin position="339"/>
        <end position="506"/>
    </location>
</feature>
<dbReference type="Pfam" id="PF00130">
    <property type="entry name" value="C1_1"/>
    <property type="match status" value="1"/>
</dbReference>
<evidence type="ECO:0000256" key="1">
    <source>
        <dbReference type="ARBA" id="ARBA00022723"/>
    </source>
</evidence>
<dbReference type="WBParaSite" id="ACAC_0000362301-mRNA-1">
    <property type="protein sequence ID" value="ACAC_0000362301-mRNA-1"/>
    <property type="gene ID" value="ACAC_0000362301"/>
</dbReference>
<name>A0A0K0D0N1_ANGCA</name>
<dbReference type="Gene3D" id="1.10.555.10">
    <property type="entry name" value="Rho GTPase activation protein"/>
    <property type="match status" value="1"/>
</dbReference>
<keyword evidence="6" id="KW-1185">Reference proteome</keyword>
<evidence type="ECO:0000313" key="6">
    <source>
        <dbReference type="Proteomes" id="UP000035642"/>
    </source>
</evidence>
<dbReference type="GO" id="GO:0005096">
    <property type="term" value="F:GTPase activator activity"/>
    <property type="evidence" value="ECO:0007669"/>
    <property type="project" value="TreeGrafter"/>
</dbReference>
<organism evidence="6 7">
    <name type="scientific">Angiostrongylus cantonensis</name>
    <name type="common">Rat lungworm</name>
    <dbReference type="NCBI Taxonomy" id="6313"/>
    <lineage>
        <taxon>Eukaryota</taxon>
        <taxon>Metazoa</taxon>
        <taxon>Ecdysozoa</taxon>
        <taxon>Nematoda</taxon>
        <taxon>Chromadorea</taxon>
        <taxon>Rhabditida</taxon>
        <taxon>Rhabditina</taxon>
        <taxon>Rhabditomorpha</taxon>
        <taxon>Strongyloidea</taxon>
        <taxon>Metastrongylidae</taxon>
        <taxon>Angiostrongylus</taxon>
    </lineage>
</organism>
<dbReference type="Proteomes" id="UP000035642">
    <property type="component" value="Unassembled WGS sequence"/>
</dbReference>
<dbReference type="InterPro" id="IPR046349">
    <property type="entry name" value="C1-like_sf"/>
</dbReference>
<dbReference type="GO" id="GO:0051256">
    <property type="term" value="P:mitotic spindle midzone assembly"/>
    <property type="evidence" value="ECO:0007669"/>
    <property type="project" value="TreeGrafter"/>
</dbReference>
<evidence type="ECO:0000256" key="3">
    <source>
        <dbReference type="SAM" id="MobiDB-lite"/>
    </source>
</evidence>
<dbReference type="GO" id="GO:0005634">
    <property type="term" value="C:nucleus"/>
    <property type="evidence" value="ECO:0007669"/>
    <property type="project" value="TreeGrafter"/>
</dbReference>
<evidence type="ECO:0000259" key="5">
    <source>
        <dbReference type="PROSITE" id="PS50238"/>
    </source>
</evidence>
<evidence type="ECO:0000256" key="2">
    <source>
        <dbReference type="ARBA" id="ARBA00022833"/>
    </source>
</evidence>
<dbReference type="PANTHER" id="PTHR46199:SF3">
    <property type="entry name" value="RAC GTPASE-ACTIVATING PROTEIN 1"/>
    <property type="match status" value="1"/>
</dbReference>
<dbReference type="Gene3D" id="3.30.60.20">
    <property type="match status" value="1"/>
</dbReference>
<proteinExistence type="predicted"/>
<evidence type="ECO:0000313" key="7">
    <source>
        <dbReference type="WBParaSite" id="ACAC_0000362301-mRNA-1"/>
    </source>
</evidence>
<feature type="region of interest" description="Disordered" evidence="3">
    <location>
        <begin position="122"/>
        <end position="144"/>
    </location>
</feature>
<dbReference type="SMART" id="SM00324">
    <property type="entry name" value="RhoGAP"/>
    <property type="match status" value="1"/>
</dbReference>
<dbReference type="CDD" id="cd00029">
    <property type="entry name" value="C1"/>
    <property type="match status" value="1"/>
</dbReference>
<dbReference type="GO" id="GO:0046872">
    <property type="term" value="F:metal ion binding"/>
    <property type="evidence" value="ECO:0007669"/>
    <property type="project" value="UniProtKB-KW"/>
</dbReference>
<dbReference type="PROSITE" id="PS50081">
    <property type="entry name" value="ZF_DAG_PE_2"/>
    <property type="match status" value="1"/>
</dbReference>
<dbReference type="PROSITE" id="PS50238">
    <property type="entry name" value="RHOGAP"/>
    <property type="match status" value="1"/>
</dbReference>
<dbReference type="PROSITE" id="PS00479">
    <property type="entry name" value="ZF_DAG_PE_1"/>
    <property type="match status" value="1"/>
</dbReference>
<dbReference type="GO" id="GO:0000281">
    <property type="term" value="P:mitotic cytokinesis"/>
    <property type="evidence" value="ECO:0007669"/>
    <property type="project" value="TreeGrafter"/>
</dbReference>
<protein>
    <submittedName>
        <fullName evidence="7">Rac GTPase activating protein 1</fullName>
    </submittedName>
</protein>
<dbReference type="GO" id="GO:0007266">
    <property type="term" value="P:Rho protein signal transduction"/>
    <property type="evidence" value="ECO:0007669"/>
    <property type="project" value="TreeGrafter"/>
</dbReference>
<dbReference type="SUPFAM" id="SSF57889">
    <property type="entry name" value="Cysteine-rich domain"/>
    <property type="match status" value="1"/>
</dbReference>
<dbReference type="AlphaFoldDB" id="A0A0K0D0N1"/>